<gene>
    <name evidence="3" type="ORF">OCK74_26770</name>
</gene>
<name>A0A9X2Y0K7_9BACT</name>
<dbReference type="PANTHER" id="PTHR11487:SF0">
    <property type="entry name" value="S-ACYL FATTY ACID SYNTHASE THIOESTERASE, MEDIUM CHAIN"/>
    <property type="match status" value="1"/>
</dbReference>
<sequence length="241" mass="27916">MKSTLNLFCLPYAGGNKYCYHEYIKRAPSFLNIKSLEYPGRGTRIKEPLISDIDILTDDLYQQFCNHVDQNNYAIYGHSMGGLLAYLLTKKIIENNHKAPLHLFITGTTGPASLSRTEKKKHLLPKNEFINELKEFDGMPDEVLTNEELLAYFEPILRADFKATENYMHEEDEPLNIPITVITGSEEDMEISDIQLWQKVTKSVVSFKRMPGKHFFIFNYPNEIIEIISKKLFVHTQSYQL</sequence>
<dbReference type="GO" id="GO:0008610">
    <property type="term" value="P:lipid biosynthetic process"/>
    <property type="evidence" value="ECO:0007669"/>
    <property type="project" value="TreeGrafter"/>
</dbReference>
<evidence type="ECO:0000313" key="3">
    <source>
        <dbReference type="EMBL" id="MCU7552750.1"/>
    </source>
</evidence>
<dbReference type="InterPro" id="IPR001031">
    <property type="entry name" value="Thioesterase"/>
</dbReference>
<reference evidence="3" key="1">
    <citation type="submission" date="2022-09" db="EMBL/GenBank/DDBJ databases">
        <authorList>
            <person name="Yuan C."/>
            <person name="Ke Z."/>
        </authorList>
    </citation>
    <scope>NUCLEOTIDE SEQUENCE</scope>
    <source>
        <strain evidence="3">LB-8</strain>
    </source>
</reference>
<comment type="caution">
    <text evidence="3">The sequence shown here is derived from an EMBL/GenBank/DDBJ whole genome shotgun (WGS) entry which is preliminary data.</text>
</comment>
<comment type="similarity">
    <text evidence="1">Belongs to the thioesterase family.</text>
</comment>
<dbReference type="Gene3D" id="3.40.50.1820">
    <property type="entry name" value="alpha/beta hydrolase"/>
    <property type="match status" value="1"/>
</dbReference>
<dbReference type="InterPro" id="IPR012223">
    <property type="entry name" value="TEII"/>
</dbReference>
<evidence type="ECO:0000259" key="2">
    <source>
        <dbReference type="Pfam" id="PF00975"/>
    </source>
</evidence>
<reference evidence="3" key="2">
    <citation type="submission" date="2023-04" db="EMBL/GenBank/DDBJ databases">
        <title>Paracnuella aquatica gen. nov., sp. nov., a member of the family Chitinophagaceae isolated from a hot spring.</title>
        <authorList>
            <person name="Wang C."/>
        </authorList>
    </citation>
    <scope>NUCLEOTIDE SEQUENCE</scope>
    <source>
        <strain evidence="3">LB-8</strain>
    </source>
</reference>
<feature type="domain" description="Thioesterase" evidence="2">
    <location>
        <begin position="7"/>
        <end position="232"/>
    </location>
</feature>
<dbReference type="RefSeq" id="WP_279300187.1">
    <property type="nucleotide sequence ID" value="NZ_JAOTIF010000045.1"/>
</dbReference>
<dbReference type="SUPFAM" id="SSF53474">
    <property type="entry name" value="alpha/beta-Hydrolases"/>
    <property type="match status" value="1"/>
</dbReference>
<organism evidence="3 4">
    <name type="scientific">Paraflavisolibacter caeni</name>
    <dbReference type="NCBI Taxonomy" id="2982496"/>
    <lineage>
        <taxon>Bacteria</taxon>
        <taxon>Pseudomonadati</taxon>
        <taxon>Bacteroidota</taxon>
        <taxon>Chitinophagia</taxon>
        <taxon>Chitinophagales</taxon>
        <taxon>Chitinophagaceae</taxon>
        <taxon>Paraflavisolibacter</taxon>
    </lineage>
</organism>
<accession>A0A9X2Y0K7</accession>
<protein>
    <submittedName>
        <fullName evidence="3">Thioesterase domain-containing protein</fullName>
    </submittedName>
</protein>
<evidence type="ECO:0000256" key="1">
    <source>
        <dbReference type="ARBA" id="ARBA00007169"/>
    </source>
</evidence>
<dbReference type="PANTHER" id="PTHR11487">
    <property type="entry name" value="THIOESTERASE"/>
    <property type="match status" value="1"/>
</dbReference>
<dbReference type="EMBL" id="JAOTIF010000045">
    <property type="protein sequence ID" value="MCU7552750.1"/>
    <property type="molecule type" value="Genomic_DNA"/>
</dbReference>
<dbReference type="Pfam" id="PF00975">
    <property type="entry name" value="Thioesterase"/>
    <property type="match status" value="1"/>
</dbReference>
<dbReference type="AlphaFoldDB" id="A0A9X2Y0K7"/>
<evidence type="ECO:0000313" key="4">
    <source>
        <dbReference type="Proteomes" id="UP001155483"/>
    </source>
</evidence>
<keyword evidence="4" id="KW-1185">Reference proteome</keyword>
<dbReference type="Proteomes" id="UP001155483">
    <property type="component" value="Unassembled WGS sequence"/>
</dbReference>
<proteinExistence type="inferred from homology"/>
<dbReference type="InterPro" id="IPR029058">
    <property type="entry name" value="AB_hydrolase_fold"/>
</dbReference>